<evidence type="ECO:0000313" key="4">
    <source>
        <dbReference type="Proteomes" id="UP001159428"/>
    </source>
</evidence>
<keyword evidence="2" id="KW-1133">Transmembrane helix</keyword>
<keyword evidence="4" id="KW-1185">Reference proteome</keyword>
<proteinExistence type="predicted"/>
<organism evidence="3 4">
    <name type="scientific">Pocillopora meandrina</name>
    <dbReference type="NCBI Taxonomy" id="46732"/>
    <lineage>
        <taxon>Eukaryota</taxon>
        <taxon>Metazoa</taxon>
        <taxon>Cnidaria</taxon>
        <taxon>Anthozoa</taxon>
        <taxon>Hexacorallia</taxon>
        <taxon>Scleractinia</taxon>
        <taxon>Astrocoeniina</taxon>
        <taxon>Pocilloporidae</taxon>
        <taxon>Pocillopora</taxon>
    </lineage>
</organism>
<keyword evidence="2" id="KW-0472">Membrane</keyword>
<accession>A0AAU9XU71</accession>
<dbReference type="Gene3D" id="1.20.5.930">
    <property type="entry name" value="Bicelle-embedded integrin alpha(iib) transmembrane segment"/>
    <property type="match status" value="1"/>
</dbReference>
<evidence type="ECO:0000313" key="3">
    <source>
        <dbReference type="EMBL" id="CAH3158842.1"/>
    </source>
</evidence>
<gene>
    <name evidence="3" type="ORF">PMEA_00030723</name>
</gene>
<reference evidence="3 4" key="1">
    <citation type="submission" date="2022-05" db="EMBL/GenBank/DDBJ databases">
        <authorList>
            <consortium name="Genoscope - CEA"/>
            <person name="William W."/>
        </authorList>
    </citation>
    <scope>NUCLEOTIDE SEQUENCE [LARGE SCALE GENOMIC DNA]</scope>
</reference>
<protein>
    <submittedName>
        <fullName evidence="3">Uncharacterized protein</fullName>
    </submittedName>
</protein>
<keyword evidence="2" id="KW-0812">Transmembrane</keyword>
<dbReference type="CDD" id="cd12087">
    <property type="entry name" value="TM_EGFR-like"/>
    <property type="match status" value="1"/>
</dbReference>
<evidence type="ECO:0000256" key="2">
    <source>
        <dbReference type="SAM" id="Phobius"/>
    </source>
</evidence>
<feature type="transmembrane region" description="Helical" evidence="2">
    <location>
        <begin position="69"/>
        <end position="91"/>
    </location>
</feature>
<comment type="caution">
    <text evidence="3">The sequence shown here is derived from an EMBL/GenBank/DDBJ whole genome shotgun (WGS) entry which is preliminary data.</text>
</comment>
<dbReference type="Proteomes" id="UP001159428">
    <property type="component" value="Unassembled WGS sequence"/>
</dbReference>
<feature type="region of interest" description="Disordered" evidence="1">
    <location>
        <begin position="144"/>
        <end position="164"/>
    </location>
</feature>
<sequence>MVNFTLVFFKGNKTVDELHQVLEKSVENGSVYSLPVQRGTLRLTLITTPAPATAVPPAVAARSKKIEPWIIVVVASIGGLLFLVLVCAIIACCGRRRKKKKDVSQGYEEHTGKWIDLPHGENGNKSSKEEYAVTNSVAYMEGGPYQERAVEEKEPESNGNNTHM</sequence>
<dbReference type="EMBL" id="CALNXJ010000069">
    <property type="protein sequence ID" value="CAH3158842.1"/>
    <property type="molecule type" value="Genomic_DNA"/>
</dbReference>
<dbReference type="AlphaFoldDB" id="A0AAU9XU71"/>
<evidence type="ECO:0000256" key="1">
    <source>
        <dbReference type="SAM" id="MobiDB-lite"/>
    </source>
</evidence>
<name>A0AAU9XU71_9CNID</name>